<dbReference type="RefSeq" id="XP_013348594.1">
    <property type="nucleotide sequence ID" value="XM_013493140.1"/>
</dbReference>
<keyword evidence="2" id="KW-1185">Reference proteome</keyword>
<sequence>MAKRALALRTSVFVGAACALEKSTRASFADDLSVWNKPMDSPVFHSFLSCDSLSTAGLFPTIFLHISRVQLRHDTRLTTIPNLAEIILAFESQHDCCGGWLSFACDSGFARLFPRSRTLKRKI</sequence>
<gene>
    <name evidence="1" type="ORF">AUEXF2481DRAFT_117258</name>
</gene>
<evidence type="ECO:0000313" key="2">
    <source>
        <dbReference type="Proteomes" id="UP000030641"/>
    </source>
</evidence>
<dbReference type="EMBL" id="KL584749">
    <property type="protein sequence ID" value="KER00102.1"/>
    <property type="molecule type" value="Genomic_DNA"/>
</dbReference>
<accession>A0A074ZP58</accession>
<dbReference type="HOGENOM" id="CLU_2014829_0_0_1"/>
<evidence type="ECO:0000313" key="1">
    <source>
        <dbReference type="EMBL" id="KER00102.1"/>
    </source>
</evidence>
<reference evidence="1 2" key="1">
    <citation type="journal article" date="2014" name="BMC Genomics">
        <title>Genome sequencing of four Aureobasidium pullulans varieties: biotechnological potential, stress tolerance, and description of new species.</title>
        <authorList>
            <person name="Gostin Ar C."/>
            <person name="Ohm R.A."/>
            <person name="Kogej T."/>
            <person name="Sonjak S."/>
            <person name="Turk M."/>
            <person name="Zajc J."/>
            <person name="Zalar P."/>
            <person name="Grube M."/>
            <person name="Sun H."/>
            <person name="Han J."/>
            <person name="Sharma A."/>
            <person name="Chiniquy J."/>
            <person name="Ngan C.Y."/>
            <person name="Lipzen A."/>
            <person name="Barry K."/>
            <person name="Grigoriev I.V."/>
            <person name="Gunde-Cimerman N."/>
        </authorList>
    </citation>
    <scope>NUCLEOTIDE SEQUENCE [LARGE SCALE GENOMIC DNA]</scope>
    <source>
        <strain evidence="1 2">EXF-2481</strain>
    </source>
</reference>
<name>A0A074ZP58_AURSE</name>
<dbReference type="InParanoid" id="A0A074ZP58"/>
<dbReference type="Proteomes" id="UP000030641">
    <property type="component" value="Unassembled WGS sequence"/>
</dbReference>
<organism evidence="1 2">
    <name type="scientific">Aureobasidium subglaciale (strain EXF-2481)</name>
    <name type="common">Aureobasidium pullulans var. subglaciale</name>
    <dbReference type="NCBI Taxonomy" id="1043005"/>
    <lineage>
        <taxon>Eukaryota</taxon>
        <taxon>Fungi</taxon>
        <taxon>Dikarya</taxon>
        <taxon>Ascomycota</taxon>
        <taxon>Pezizomycotina</taxon>
        <taxon>Dothideomycetes</taxon>
        <taxon>Dothideomycetidae</taxon>
        <taxon>Dothideales</taxon>
        <taxon>Saccotheciaceae</taxon>
        <taxon>Aureobasidium</taxon>
    </lineage>
</organism>
<protein>
    <submittedName>
        <fullName evidence="1">Uncharacterized protein</fullName>
    </submittedName>
</protein>
<dbReference type="AlphaFoldDB" id="A0A074ZP58"/>
<dbReference type="GeneID" id="25361951"/>
<proteinExistence type="predicted"/>